<evidence type="ECO:0000256" key="8">
    <source>
        <dbReference type="ARBA" id="ARBA00023157"/>
    </source>
</evidence>
<comment type="caution">
    <text evidence="13">The sequence shown here is derived from an EMBL/GenBank/DDBJ whole genome shotgun (WGS) entry which is preliminary data.</text>
</comment>
<organism evidence="13 14">
    <name type="scientific">Heracleum sosnowskyi</name>
    <dbReference type="NCBI Taxonomy" id="360622"/>
    <lineage>
        <taxon>Eukaryota</taxon>
        <taxon>Viridiplantae</taxon>
        <taxon>Streptophyta</taxon>
        <taxon>Embryophyta</taxon>
        <taxon>Tracheophyta</taxon>
        <taxon>Spermatophyta</taxon>
        <taxon>Magnoliopsida</taxon>
        <taxon>eudicotyledons</taxon>
        <taxon>Gunneridae</taxon>
        <taxon>Pentapetalae</taxon>
        <taxon>asterids</taxon>
        <taxon>campanulids</taxon>
        <taxon>Apiales</taxon>
        <taxon>Apiaceae</taxon>
        <taxon>Apioideae</taxon>
        <taxon>apioid superclade</taxon>
        <taxon>Tordylieae</taxon>
        <taxon>Tordyliinae</taxon>
        <taxon>Heracleum</taxon>
    </lineage>
</organism>
<dbReference type="Proteomes" id="UP001237642">
    <property type="component" value="Unassembled WGS sequence"/>
</dbReference>
<dbReference type="AlphaFoldDB" id="A0AAD8JAR8"/>
<dbReference type="EMBL" id="JAUIZM010000002">
    <property type="protein sequence ID" value="KAK1399070.1"/>
    <property type="molecule type" value="Genomic_DNA"/>
</dbReference>
<keyword evidence="5" id="KW-0472">Membrane</keyword>
<proteinExistence type="inferred from homology"/>
<evidence type="ECO:0000313" key="14">
    <source>
        <dbReference type="Proteomes" id="UP001237642"/>
    </source>
</evidence>
<evidence type="ECO:0000256" key="5">
    <source>
        <dbReference type="ARBA" id="ARBA00022622"/>
    </source>
</evidence>
<feature type="domain" description="Bifunctional inhibitor/plant lipid transfer protein/seed storage helical" evidence="12">
    <location>
        <begin position="28"/>
        <end position="105"/>
    </location>
</feature>
<keyword evidence="6 11" id="KW-0732">Signal</keyword>
<dbReference type="GO" id="GO:0006869">
    <property type="term" value="P:lipid transport"/>
    <property type="evidence" value="ECO:0007669"/>
    <property type="project" value="InterPro"/>
</dbReference>
<evidence type="ECO:0000256" key="7">
    <source>
        <dbReference type="ARBA" id="ARBA00023121"/>
    </source>
</evidence>
<comment type="subcellular location">
    <subcellularLocation>
        <location evidence="1">Cell membrane</location>
        <topology evidence="1">Lipid-anchor</topology>
        <topology evidence="1">GPI-anchor</topology>
    </subcellularLocation>
</comment>
<dbReference type="InterPro" id="IPR016140">
    <property type="entry name" value="Bifunc_inhib/LTP/seed_store"/>
</dbReference>
<keyword evidence="7" id="KW-0446">Lipid-binding</keyword>
<evidence type="ECO:0000256" key="2">
    <source>
        <dbReference type="ARBA" id="ARBA00009748"/>
    </source>
</evidence>
<dbReference type="InterPro" id="IPR036312">
    <property type="entry name" value="Bifun_inhib/LTP/seed_sf"/>
</dbReference>
<name>A0AAD8JAR8_9APIA</name>
<evidence type="ECO:0000259" key="12">
    <source>
        <dbReference type="SMART" id="SM00499"/>
    </source>
</evidence>
<dbReference type="GO" id="GO:0005886">
    <property type="term" value="C:plasma membrane"/>
    <property type="evidence" value="ECO:0007669"/>
    <property type="project" value="UniProtKB-SubCell"/>
</dbReference>
<sequence length="118" mass="12242">MAAKKIEIILTIVTVAAVITTTSAQASCSTVIIGLSPCLDYVTGNSTTPSSGCCTQFATVVRSQPQCLCQVINGGSSSLGINLNQTQALALPSACKVETPPISRCIGKIDLQHFLPLF</sequence>
<reference evidence="13" key="1">
    <citation type="submission" date="2023-02" db="EMBL/GenBank/DDBJ databases">
        <title>Genome of toxic invasive species Heracleum sosnowskyi carries increased number of genes despite the absence of recent whole-genome duplications.</title>
        <authorList>
            <person name="Schelkunov M."/>
            <person name="Shtratnikova V."/>
            <person name="Makarenko M."/>
            <person name="Klepikova A."/>
            <person name="Omelchenko D."/>
            <person name="Novikova G."/>
            <person name="Obukhova E."/>
            <person name="Bogdanov V."/>
            <person name="Penin A."/>
            <person name="Logacheva M."/>
        </authorList>
    </citation>
    <scope>NUCLEOTIDE SEQUENCE</scope>
    <source>
        <strain evidence="13">Hsosn_3</strain>
        <tissue evidence="13">Leaf</tissue>
    </source>
</reference>
<gene>
    <name evidence="13" type="ORF">POM88_008933</name>
</gene>
<evidence type="ECO:0000256" key="1">
    <source>
        <dbReference type="ARBA" id="ARBA00004609"/>
    </source>
</evidence>
<dbReference type="Gene3D" id="1.10.110.10">
    <property type="entry name" value="Plant lipid-transfer and hydrophobic proteins"/>
    <property type="match status" value="1"/>
</dbReference>
<dbReference type="InterPro" id="IPR043325">
    <property type="entry name" value="LTSS"/>
</dbReference>
<feature type="chain" id="PRO_5041939942" evidence="11">
    <location>
        <begin position="25"/>
        <end position="118"/>
    </location>
</feature>
<protein>
    <submittedName>
        <fullName evidence="13">Non-specific lipid-transfer protein-like protein</fullName>
    </submittedName>
</protein>
<evidence type="ECO:0000256" key="11">
    <source>
        <dbReference type="SAM" id="SignalP"/>
    </source>
</evidence>
<feature type="signal peptide" evidence="11">
    <location>
        <begin position="1"/>
        <end position="24"/>
    </location>
</feature>
<dbReference type="InterPro" id="IPR000528">
    <property type="entry name" value="Plant_nsLTP"/>
</dbReference>
<evidence type="ECO:0000313" key="13">
    <source>
        <dbReference type="EMBL" id="KAK1399070.1"/>
    </source>
</evidence>
<keyword evidence="4" id="KW-1003">Cell membrane</keyword>
<dbReference type="SMART" id="SM00499">
    <property type="entry name" value="AAI"/>
    <property type="match status" value="1"/>
</dbReference>
<keyword evidence="14" id="KW-1185">Reference proteome</keyword>
<reference evidence="13" key="2">
    <citation type="submission" date="2023-05" db="EMBL/GenBank/DDBJ databases">
        <authorList>
            <person name="Schelkunov M.I."/>
        </authorList>
    </citation>
    <scope>NUCLEOTIDE SEQUENCE</scope>
    <source>
        <strain evidence="13">Hsosn_3</strain>
        <tissue evidence="13">Leaf</tissue>
    </source>
</reference>
<evidence type="ECO:0000256" key="10">
    <source>
        <dbReference type="ARBA" id="ARBA00023288"/>
    </source>
</evidence>
<evidence type="ECO:0000256" key="3">
    <source>
        <dbReference type="ARBA" id="ARBA00022448"/>
    </source>
</evidence>
<dbReference type="CDD" id="cd00010">
    <property type="entry name" value="AAI_LTSS"/>
    <property type="match status" value="1"/>
</dbReference>
<dbReference type="FunFam" id="1.10.110.10:FF:000001">
    <property type="entry name" value="Bifunctional inhibitor/lipid-transfer protein/seed storage 2S albumin superfamily protein"/>
    <property type="match status" value="1"/>
</dbReference>
<keyword evidence="8" id="KW-1015">Disulfide bond</keyword>
<keyword evidence="10" id="KW-0449">Lipoprotein</keyword>
<dbReference type="GO" id="GO:0098552">
    <property type="term" value="C:side of membrane"/>
    <property type="evidence" value="ECO:0007669"/>
    <property type="project" value="UniProtKB-KW"/>
</dbReference>
<keyword evidence="9" id="KW-0325">Glycoprotein</keyword>
<keyword evidence="5" id="KW-0336">GPI-anchor</keyword>
<dbReference type="PRINTS" id="PR00382">
    <property type="entry name" value="LIPIDTRNSFER"/>
</dbReference>
<dbReference type="SUPFAM" id="SSF47699">
    <property type="entry name" value="Bifunctional inhibitor/lipid-transfer protein/seed storage 2S albumin"/>
    <property type="match status" value="1"/>
</dbReference>
<accession>A0AAD8JAR8</accession>
<comment type="similarity">
    <text evidence="2">Belongs to the plant LTP family.</text>
</comment>
<dbReference type="GO" id="GO:0008289">
    <property type="term" value="F:lipid binding"/>
    <property type="evidence" value="ECO:0007669"/>
    <property type="project" value="UniProtKB-KW"/>
</dbReference>
<evidence type="ECO:0000256" key="9">
    <source>
        <dbReference type="ARBA" id="ARBA00023180"/>
    </source>
</evidence>
<evidence type="ECO:0000256" key="4">
    <source>
        <dbReference type="ARBA" id="ARBA00022475"/>
    </source>
</evidence>
<evidence type="ECO:0000256" key="6">
    <source>
        <dbReference type="ARBA" id="ARBA00022729"/>
    </source>
</evidence>
<dbReference type="Pfam" id="PF14368">
    <property type="entry name" value="LTP_2"/>
    <property type="match status" value="1"/>
</dbReference>
<keyword evidence="3" id="KW-0813">Transport</keyword>
<dbReference type="PANTHER" id="PTHR33044">
    <property type="entry name" value="BIFUNCTIONAL INHIBITOR/LIPID-TRANSFER PROTEIN/SEED STORAGE 2S ALBUMIN SUPERFAMILY PROTEIN-RELATED"/>
    <property type="match status" value="1"/>
</dbReference>